<evidence type="ECO:0000256" key="5">
    <source>
        <dbReference type="ARBA" id="ARBA00022989"/>
    </source>
</evidence>
<dbReference type="Pfam" id="PF13462">
    <property type="entry name" value="Thioredoxin_4"/>
    <property type="match status" value="1"/>
</dbReference>
<comment type="similarity">
    <text evidence="2">Belongs to the VKOR family.</text>
</comment>
<feature type="transmembrane region" description="Helical" evidence="11">
    <location>
        <begin position="90"/>
        <end position="108"/>
    </location>
</feature>
<dbReference type="AlphaFoldDB" id="A0A5C5VH07"/>
<feature type="transmembrane region" description="Helical" evidence="11">
    <location>
        <begin position="173"/>
        <end position="195"/>
    </location>
</feature>
<evidence type="ECO:0000259" key="12">
    <source>
        <dbReference type="SMART" id="SM00756"/>
    </source>
</evidence>
<dbReference type="SUPFAM" id="SSF52833">
    <property type="entry name" value="Thioredoxin-like"/>
    <property type="match status" value="1"/>
</dbReference>
<evidence type="ECO:0000256" key="3">
    <source>
        <dbReference type="ARBA" id="ARBA00022692"/>
    </source>
</evidence>
<dbReference type="SMART" id="SM00756">
    <property type="entry name" value="VKc"/>
    <property type="match status" value="1"/>
</dbReference>
<feature type="transmembrane region" description="Helical" evidence="11">
    <location>
        <begin position="58"/>
        <end position="83"/>
    </location>
</feature>
<dbReference type="InterPro" id="IPR038354">
    <property type="entry name" value="VKOR_sf"/>
</dbReference>
<gene>
    <name evidence="13" type="ORF">KOR34_18870</name>
</gene>
<evidence type="ECO:0000256" key="2">
    <source>
        <dbReference type="ARBA" id="ARBA00006214"/>
    </source>
</evidence>
<keyword evidence="4" id="KW-0874">Quinone</keyword>
<proteinExistence type="inferred from homology"/>
<dbReference type="GO" id="GO:0016491">
    <property type="term" value="F:oxidoreductase activity"/>
    <property type="evidence" value="ECO:0007669"/>
    <property type="project" value="UniProtKB-KW"/>
</dbReference>
<keyword evidence="8" id="KW-1015">Disulfide bond</keyword>
<feature type="region of interest" description="Disordered" evidence="10">
    <location>
        <begin position="212"/>
        <end position="273"/>
    </location>
</feature>
<comment type="caution">
    <text evidence="13">The sequence shown here is derived from an EMBL/GenBank/DDBJ whole genome shotgun (WGS) entry which is preliminary data.</text>
</comment>
<dbReference type="GO" id="GO:0048038">
    <property type="term" value="F:quinone binding"/>
    <property type="evidence" value="ECO:0007669"/>
    <property type="project" value="UniProtKB-KW"/>
</dbReference>
<evidence type="ECO:0000313" key="13">
    <source>
        <dbReference type="EMBL" id="TWT36942.1"/>
    </source>
</evidence>
<dbReference type="GO" id="GO:0016020">
    <property type="term" value="C:membrane"/>
    <property type="evidence" value="ECO:0007669"/>
    <property type="project" value="UniProtKB-SubCell"/>
</dbReference>
<organism evidence="13 14">
    <name type="scientific">Posidoniimonas corsicana</name>
    <dbReference type="NCBI Taxonomy" id="1938618"/>
    <lineage>
        <taxon>Bacteria</taxon>
        <taxon>Pseudomonadati</taxon>
        <taxon>Planctomycetota</taxon>
        <taxon>Planctomycetia</taxon>
        <taxon>Pirellulales</taxon>
        <taxon>Lacipirellulaceae</taxon>
        <taxon>Posidoniimonas</taxon>
    </lineage>
</organism>
<feature type="domain" description="Vitamin K epoxide reductase" evidence="12">
    <location>
        <begin position="5"/>
        <end position="140"/>
    </location>
</feature>
<evidence type="ECO:0000313" key="14">
    <source>
        <dbReference type="Proteomes" id="UP000316714"/>
    </source>
</evidence>
<evidence type="ECO:0000256" key="11">
    <source>
        <dbReference type="SAM" id="Phobius"/>
    </source>
</evidence>
<dbReference type="Gene3D" id="1.20.1440.130">
    <property type="entry name" value="VKOR domain"/>
    <property type="match status" value="1"/>
</dbReference>
<dbReference type="CDD" id="cd10546">
    <property type="entry name" value="VKOR"/>
    <property type="match status" value="1"/>
</dbReference>
<keyword evidence="14" id="KW-1185">Reference proteome</keyword>
<evidence type="ECO:0000256" key="1">
    <source>
        <dbReference type="ARBA" id="ARBA00004141"/>
    </source>
</evidence>
<dbReference type="OrthoDB" id="9780147at2"/>
<evidence type="ECO:0000256" key="9">
    <source>
        <dbReference type="ARBA" id="ARBA00023284"/>
    </source>
</evidence>
<evidence type="ECO:0000256" key="7">
    <source>
        <dbReference type="ARBA" id="ARBA00023136"/>
    </source>
</evidence>
<keyword evidence="7 11" id="KW-0472">Membrane</keyword>
<keyword evidence="5 11" id="KW-1133">Transmembrane helix</keyword>
<reference evidence="13 14" key="1">
    <citation type="submission" date="2019-02" db="EMBL/GenBank/DDBJ databases">
        <title>Deep-cultivation of Planctomycetes and their phenomic and genomic characterization uncovers novel biology.</title>
        <authorList>
            <person name="Wiegand S."/>
            <person name="Jogler M."/>
            <person name="Boedeker C."/>
            <person name="Pinto D."/>
            <person name="Vollmers J."/>
            <person name="Rivas-Marin E."/>
            <person name="Kohn T."/>
            <person name="Peeters S.H."/>
            <person name="Heuer A."/>
            <person name="Rast P."/>
            <person name="Oberbeckmann S."/>
            <person name="Bunk B."/>
            <person name="Jeske O."/>
            <person name="Meyerdierks A."/>
            <person name="Storesund J.E."/>
            <person name="Kallscheuer N."/>
            <person name="Luecker S."/>
            <person name="Lage O.M."/>
            <person name="Pohl T."/>
            <person name="Merkel B.J."/>
            <person name="Hornburger P."/>
            <person name="Mueller R.-W."/>
            <person name="Bruemmer F."/>
            <person name="Labrenz M."/>
            <person name="Spormann A.M."/>
            <person name="Op Den Camp H."/>
            <person name="Overmann J."/>
            <person name="Amann R."/>
            <person name="Jetten M.S.M."/>
            <person name="Mascher T."/>
            <person name="Medema M.H."/>
            <person name="Devos D.P."/>
            <person name="Kaster A.-K."/>
            <person name="Ovreas L."/>
            <person name="Rohde M."/>
            <person name="Galperin M.Y."/>
            <person name="Jogler C."/>
        </authorList>
    </citation>
    <scope>NUCLEOTIDE SEQUENCE [LARGE SCALE GENOMIC DNA]</scope>
    <source>
        <strain evidence="13 14">KOR34</strain>
    </source>
</reference>
<dbReference type="Gene3D" id="3.40.30.10">
    <property type="entry name" value="Glutaredoxin"/>
    <property type="match status" value="1"/>
</dbReference>
<evidence type="ECO:0000256" key="8">
    <source>
        <dbReference type="ARBA" id="ARBA00023157"/>
    </source>
</evidence>
<dbReference type="RefSeq" id="WP_146564273.1">
    <property type="nucleotide sequence ID" value="NZ_SIHJ01000001.1"/>
</dbReference>
<keyword evidence="6" id="KW-0560">Oxidoreductase</keyword>
<keyword evidence="9" id="KW-0676">Redox-active center</keyword>
<name>A0A5C5VH07_9BACT</name>
<dbReference type="PANTHER" id="PTHR34573:SF1">
    <property type="entry name" value="VITAMIN K EPOXIDE REDUCTASE DOMAIN-CONTAINING PROTEIN"/>
    <property type="match status" value="1"/>
</dbReference>
<feature type="transmembrane region" description="Helical" evidence="11">
    <location>
        <begin position="114"/>
        <end position="140"/>
    </location>
</feature>
<evidence type="ECO:0000256" key="10">
    <source>
        <dbReference type="SAM" id="MobiDB-lite"/>
    </source>
</evidence>
<accession>A0A5C5VH07</accession>
<feature type="compositionally biased region" description="Acidic residues" evidence="10">
    <location>
        <begin position="226"/>
        <end position="243"/>
    </location>
</feature>
<evidence type="ECO:0000256" key="4">
    <source>
        <dbReference type="ARBA" id="ARBA00022719"/>
    </source>
</evidence>
<dbReference type="PANTHER" id="PTHR34573">
    <property type="entry name" value="VKC DOMAIN-CONTAINING PROTEIN"/>
    <property type="match status" value="1"/>
</dbReference>
<dbReference type="InterPro" id="IPR012336">
    <property type="entry name" value="Thioredoxin-like_fold"/>
</dbReference>
<protein>
    <submittedName>
        <fullName evidence="13">Vitamin K epoxide reductase family protein</fullName>
    </submittedName>
</protein>
<dbReference type="InterPro" id="IPR012932">
    <property type="entry name" value="VKOR"/>
</dbReference>
<dbReference type="Pfam" id="PF07884">
    <property type="entry name" value="VKOR"/>
    <property type="match status" value="1"/>
</dbReference>
<sequence length="469" mass="49187">MRDKRTTAALLISLLALAAAGVSAYLAWKSITAGPVAGCGAIDGPACDEILASRWSKWFGVPVSLLAVGVYLMMIPAAWAAALRPGRATLALLACLSLSAFGAGAWFVGVQAVLLHGFCPWCLAVHVCAALTAVLTFYLISAAAGSDEQRAATLVSATVPGVRRRAAPRRASGGPLLGALGAVLGVAALVGGQLASEDESPAMQEVVIATPDQATSADAEAPPTDPTDDAGNDQDQPTDDDDPVAAPTEDGAPPPLEPIELSASPEAASGGAGDREFRFVGLSEPVDLDQMPVLGSRDAKHVMVEVVDYTCKHCRALHPYVKQALEDHDGQVAVVVHNLPLNPACNPNFPAGKEPSEAARHACDYARLAISVWRLAPDKFPAYHDWLMEGDKPPRITKARVRAADLVGDDVLLSSKLRDEVANRINDQCTSLKSLKGGLPVMLFEYSAVQGVPKDPDAFDDLLRSKFGL</sequence>
<evidence type="ECO:0000256" key="6">
    <source>
        <dbReference type="ARBA" id="ARBA00023002"/>
    </source>
</evidence>
<comment type="subcellular location">
    <subcellularLocation>
        <location evidence="1">Membrane</location>
        <topology evidence="1">Multi-pass membrane protein</topology>
    </subcellularLocation>
</comment>
<dbReference type="InterPro" id="IPR036249">
    <property type="entry name" value="Thioredoxin-like_sf"/>
</dbReference>
<dbReference type="EMBL" id="SIHJ01000001">
    <property type="protein sequence ID" value="TWT36942.1"/>
    <property type="molecule type" value="Genomic_DNA"/>
</dbReference>
<keyword evidence="3 11" id="KW-0812">Transmembrane</keyword>
<dbReference type="Proteomes" id="UP000316714">
    <property type="component" value="Unassembled WGS sequence"/>
</dbReference>